<dbReference type="CDD" id="cd08231">
    <property type="entry name" value="MDR_TM0436_like"/>
    <property type="match status" value="1"/>
</dbReference>
<evidence type="ECO:0000259" key="4">
    <source>
        <dbReference type="Pfam" id="PF08240"/>
    </source>
</evidence>
<dbReference type="InterPro" id="IPR013149">
    <property type="entry name" value="ADH-like_C"/>
</dbReference>
<feature type="domain" description="Alcohol dehydrogenase-like N-terminal" evidence="4">
    <location>
        <begin position="29"/>
        <end position="154"/>
    </location>
</feature>
<sequence length="396" mass="42132">MSAAISVVVMPGPEAPLQVRSTPLPEVEPGGVLLRTLGSEVCGTDVHLWHGQLSGVPYPITPGHVSVGQVAALGPGEAPRDVDGMPVRLGQVVTFLDVYGTCGRCWYCTVAHASTRCPQRQVYGVTMCADDGLFGGWGEYIYLAPGVHIVPLPEELDWRAFLAGGCGMPTALHAVTLGEIGFGDTVVVQGAGPVGLCAAVLAQLRGAGRVIVIGGPQVRLAAARRFGADTVIDIGESTAEERIERVRALTGGRGADVTIEATGVPGAVPEGMRLTRDAGRYIVVGQYTDAGDTSLNPHLDLNRKHLCVRGCWGSDAGHVWRSVRVMARYAGLFPWTELISREYSLDQAQSALEAVARQEVVKALIVPGRSPDEKPSRRRVPWNRLSGGQFRSTYAR</sequence>
<comment type="caution">
    <text evidence="5">The sequence shown here is derived from an EMBL/GenBank/DDBJ whole genome shotgun (WGS) entry which is preliminary data.</text>
</comment>
<keyword evidence="2" id="KW-0560">Oxidoreductase</keyword>
<evidence type="ECO:0000259" key="3">
    <source>
        <dbReference type="Pfam" id="PF00107"/>
    </source>
</evidence>
<dbReference type="InterPro" id="IPR013154">
    <property type="entry name" value="ADH-like_N"/>
</dbReference>
<dbReference type="Proteomes" id="UP000733379">
    <property type="component" value="Unassembled WGS sequence"/>
</dbReference>
<evidence type="ECO:0000256" key="2">
    <source>
        <dbReference type="ARBA" id="ARBA00023002"/>
    </source>
</evidence>
<feature type="domain" description="Alcohol dehydrogenase-like C-terminal" evidence="3">
    <location>
        <begin position="193"/>
        <end position="321"/>
    </location>
</feature>
<accession>A0ABS6AXX0</accession>
<evidence type="ECO:0000313" key="5">
    <source>
        <dbReference type="EMBL" id="MBU3062370.1"/>
    </source>
</evidence>
<dbReference type="RefSeq" id="WP_215917224.1">
    <property type="nucleotide sequence ID" value="NZ_JAHKNI010000003.1"/>
</dbReference>
<dbReference type="Pfam" id="PF08240">
    <property type="entry name" value="ADH_N"/>
    <property type="match status" value="1"/>
</dbReference>
<dbReference type="SUPFAM" id="SSF50129">
    <property type="entry name" value="GroES-like"/>
    <property type="match status" value="1"/>
</dbReference>
<dbReference type="PANTHER" id="PTHR43401">
    <property type="entry name" value="L-THREONINE 3-DEHYDROGENASE"/>
    <property type="match status" value="1"/>
</dbReference>
<dbReference type="InterPro" id="IPR036291">
    <property type="entry name" value="NAD(P)-bd_dom_sf"/>
</dbReference>
<evidence type="ECO:0000313" key="6">
    <source>
        <dbReference type="Proteomes" id="UP000733379"/>
    </source>
</evidence>
<dbReference type="Gene3D" id="3.40.50.720">
    <property type="entry name" value="NAD(P)-binding Rossmann-like Domain"/>
    <property type="match status" value="1"/>
</dbReference>
<protein>
    <submittedName>
        <fullName evidence="5">Zinc-binding dehydrogenase</fullName>
    </submittedName>
</protein>
<dbReference type="PANTHER" id="PTHR43401:SF1">
    <property type="entry name" value="ENOYL REDUCTASE (ER) DOMAIN-CONTAINING PROTEIN"/>
    <property type="match status" value="1"/>
</dbReference>
<dbReference type="Gene3D" id="3.90.180.10">
    <property type="entry name" value="Medium-chain alcohol dehydrogenases, catalytic domain"/>
    <property type="match status" value="1"/>
</dbReference>
<gene>
    <name evidence="5" type="ORF">KO481_12650</name>
</gene>
<dbReference type="InterPro" id="IPR011032">
    <property type="entry name" value="GroES-like_sf"/>
</dbReference>
<name>A0ABS6AXX0_9NOCA</name>
<proteinExistence type="predicted"/>
<dbReference type="Pfam" id="PF00107">
    <property type="entry name" value="ADH_zinc_N"/>
    <property type="match status" value="1"/>
</dbReference>
<dbReference type="EMBL" id="JAHKNI010000003">
    <property type="protein sequence ID" value="MBU3062370.1"/>
    <property type="molecule type" value="Genomic_DNA"/>
</dbReference>
<dbReference type="InterPro" id="IPR050129">
    <property type="entry name" value="Zn_alcohol_dh"/>
</dbReference>
<comment type="cofactor">
    <cofactor evidence="1">
        <name>Zn(2+)</name>
        <dbReference type="ChEBI" id="CHEBI:29105"/>
    </cofactor>
</comment>
<dbReference type="SUPFAM" id="SSF51735">
    <property type="entry name" value="NAD(P)-binding Rossmann-fold domains"/>
    <property type="match status" value="1"/>
</dbReference>
<organism evidence="5 6">
    <name type="scientific">Nocardia albiluteola</name>
    <dbReference type="NCBI Taxonomy" id="2842303"/>
    <lineage>
        <taxon>Bacteria</taxon>
        <taxon>Bacillati</taxon>
        <taxon>Actinomycetota</taxon>
        <taxon>Actinomycetes</taxon>
        <taxon>Mycobacteriales</taxon>
        <taxon>Nocardiaceae</taxon>
        <taxon>Nocardia</taxon>
    </lineage>
</organism>
<reference evidence="5 6" key="1">
    <citation type="submission" date="2021-06" db="EMBL/GenBank/DDBJ databases">
        <title>Actinomycetes sequencing.</title>
        <authorList>
            <person name="Shan Q."/>
        </authorList>
    </citation>
    <scope>NUCLEOTIDE SEQUENCE [LARGE SCALE GENOMIC DNA]</scope>
    <source>
        <strain evidence="5 6">NEAU-G5</strain>
    </source>
</reference>
<keyword evidence="6" id="KW-1185">Reference proteome</keyword>
<evidence type="ECO:0000256" key="1">
    <source>
        <dbReference type="ARBA" id="ARBA00001947"/>
    </source>
</evidence>